<comment type="caution">
    <text evidence="1">The sequence shown here is derived from an EMBL/GenBank/DDBJ whole genome shotgun (WGS) entry which is preliminary data.</text>
</comment>
<evidence type="ECO:0000313" key="1">
    <source>
        <dbReference type="EMBL" id="GMR57874.1"/>
    </source>
</evidence>
<gene>
    <name evidence="1" type="ORF">PMAYCL1PPCAC_28069</name>
</gene>
<sequence length="96" mass="9880">LGEAHLLLVVDALDGELGLGAEVVGGVEAGHDLVEDVVASLSGSLTHHTRLLEQVEIKDLTVLDVSSGQLSSAGEMSTDELSKARRVVVTHGLGVT</sequence>
<dbReference type="AlphaFoldDB" id="A0AAN5D7J7"/>
<name>A0AAN5D7J7_9BILA</name>
<dbReference type="EMBL" id="BTRK01000006">
    <property type="protein sequence ID" value="GMR57874.1"/>
    <property type="molecule type" value="Genomic_DNA"/>
</dbReference>
<accession>A0AAN5D7J7</accession>
<protein>
    <submittedName>
        <fullName evidence="1">Uncharacterized protein</fullName>
    </submittedName>
</protein>
<dbReference type="Proteomes" id="UP001328107">
    <property type="component" value="Unassembled WGS sequence"/>
</dbReference>
<proteinExistence type="predicted"/>
<feature type="non-terminal residue" evidence="1">
    <location>
        <position position="1"/>
    </location>
</feature>
<reference evidence="2" key="1">
    <citation type="submission" date="2022-10" db="EMBL/GenBank/DDBJ databases">
        <title>Genome assembly of Pristionchus species.</title>
        <authorList>
            <person name="Yoshida K."/>
            <person name="Sommer R.J."/>
        </authorList>
    </citation>
    <scope>NUCLEOTIDE SEQUENCE [LARGE SCALE GENOMIC DNA]</scope>
    <source>
        <strain evidence="2">RS5460</strain>
    </source>
</reference>
<evidence type="ECO:0000313" key="2">
    <source>
        <dbReference type="Proteomes" id="UP001328107"/>
    </source>
</evidence>
<organism evidence="1 2">
    <name type="scientific">Pristionchus mayeri</name>
    <dbReference type="NCBI Taxonomy" id="1317129"/>
    <lineage>
        <taxon>Eukaryota</taxon>
        <taxon>Metazoa</taxon>
        <taxon>Ecdysozoa</taxon>
        <taxon>Nematoda</taxon>
        <taxon>Chromadorea</taxon>
        <taxon>Rhabditida</taxon>
        <taxon>Rhabditina</taxon>
        <taxon>Diplogasteromorpha</taxon>
        <taxon>Diplogasteroidea</taxon>
        <taxon>Neodiplogasteridae</taxon>
        <taxon>Pristionchus</taxon>
    </lineage>
</organism>
<keyword evidence="2" id="KW-1185">Reference proteome</keyword>
<feature type="non-terminal residue" evidence="1">
    <location>
        <position position="96"/>
    </location>
</feature>